<comment type="caution">
    <text evidence="1">The sequence shown here is derived from an EMBL/GenBank/DDBJ whole genome shotgun (WGS) entry which is preliminary data.</text>
</comment>
<proteinExistence type="predicted"/>
<gene>
    <name evidence="1" type="ORF">L3Q82_008332</name>
</gene>
<accession>A0ACB8WHP0</accession>
<protein>
    <submittedName>
        <fullName evidence="1">Uncharacterized protein</fullName>
    </submittedName>
</protein>
<evidence type="ECO:0000313" key="2">
    <source>
        <dbReference type="Proteomes" id="UP000831701"/>
    </source>
</evidence>
<reference evidence="1" key="1">
    <citation type="submission" date="2022-04" db="EMBL/GenBank/DDBJ databases">
        <title>Jade perch genome.</title>
        <authorList>
            <person name="Chao B."/>
        </authorList>
    </citation>
    <scope>NUCLEOTIDE SEQUENCE</scope>
    <source>
        <strain evidence="1">CB-2022</strain>
    </source>
</reference>
<sequence length="338" mass="37832">MHFTETWLNHLTPDSLVQAGRISSRQSGQEYKGEWSNNVPGTLSCWPVSIRPYYLPREFSHVIAITTYIPPSANADAACELLHSVVAQLQTEHPQAFLLITRDFNHASLSATLPNFHQYVNCCTRDNKTLDLLYANTAGAYSSSPLPPLGHSDHNLVHLCPVYTPMVKRQPPNKRRVKQWSEEASDALRDCFDTTDWEVLCGPHEQDIDSLTDCITDYINFCVETTVPTKRDCVSDVVVCSTGAPQGTVLSPFLFTLYTSDFTYSTDSCHLQKFSDDTAIVGCVSEGNDCEYRKVIMDFVDWCELNHLQVNASKTKEMVIDFSRKPSADIAPAEHPGT</sequence>
<evidence type="ECO:0000313" key="1">
    <source>
        <dbReference type="EMBL" id="KAI3367289.1"/>
    </source>
</evidence>
<keyword evidence="2" id="KW-1185">Reference proteome</keyword>
<dbReference type="Proteomes" id="UP000831701">
    <property type="component" value="Chromosome 9"/>
</dbReference>
<organism evidence="1 2">
    <name type="scientific">Scortum barcoo</name>
    <name type="common">barcoo grunter</name>
    <dbReference type="NCBI Taxonomy" id="214431"/>
    <lineage>
        <taxon>Eukaryota</taxon>
        <taxon>Metazoa</taxon>
        <taxon>Chordata</taxon>
        <taxon>Craniata</taxon>
        <taxon>Vertebrata</taxon>
        <taxon>Euteleostomi</taxon>
        <taxon>Actinopterygii</taxon>
        <taxon>Neopterygii</taxon>
        <taxon>Teleostei</taxon>
        <taxon>Neoteleostei</taxon>
        <taxon>Acanthomorphata</taxon>
        <taxon>Eupercaria</taxon>
        <taxon>Centrarchiformes</taxon>
        <taxon>Terapontoidei</taxon>
        <taxon>Terapontidae</taxon>
        <taxon>Scortum</taxon>
    </lineage>
</organism>
<name>A0ACB8WHP0_9TELE</name>
<dbReference type="EMBL" id="CM041539">
    <property type="protein sequence ID" value="KAI3367289.1"/>
    <property type="molecule type" value="Genomic_DNA"/>
</dbReference>